<evidence type="ECO:0000256" key="5">
    <source>
        <dbReference type="ARBA" id="ARBA00023288"/>
    </source>
</evidence>
<evidence type="ECO:0000313" key="7">
    <source>
        <dbReference type="EMBL" id="TCP29612.1"/>
    </source>
</evidence>
<feature type="chain" id="PRO_5020777150" evidence="6">
    <location>
        <begin position="22"/>
        <end position="431"/>
    </location>
</feature>
<dbReference type="SUPFAM" id="SSF53850">
    <property type="entry name" value="Periplasmic binding protein-like II"/>
    <property type="match status" value="1"/>
</dbReference>
<keyword evidence="4" id="KW-0564">Palmitate</keyword>
<dbReference type="CDD" id="cd13585">
    <property type="entry name" value="PBP2_TMBP_like"/>
    <property type="match status" value="1"/>
</dbReference>
<reference evidence="7 8" key="1">
    <citation type="submission" date="2019-03" db="EMBL/GenBank/DDBJ databases">
        <title>Genomic Encyclopedia of Type Strains, Phase IV (KMG-IV): sequencing the most valuable type-strain genomes for metagenomic binning, comparative biology and taxonomic classification.</title>
        <authorList>
            <person name="Goeker M."/>
        </authorList>
    </citation>
    <scope>NUCLEOTIDE SEQUENCE [LARGE SCALE GENOMIC DNA]</scope>
    <source>
        <strain evidence="7 8">DSM 19377</strain>
    </source>
</reference>
<protein>
    <submittedName>
        <fullName evidence="7">Carbohydrate ABC transporter substrate-binding protein (CUT1 family)</fullName>
    </submittedName>
</protein>
<keyword evidence="2 6" id="KW-0732">Signal</keyword>
<evidence type="ECO:0000256" key="2">
    <source>
        <dbReference type="ARBA" id="ARBA00022729"/>
    </source>
</evidence>
<dbReference type="InterPro" id="IPR050490">
    <property type="entry name" value="Bact_solute-bd_prot1"/>
</dbReference>
<dbReference type="AlphaFoldDB" id="A0A4R2P4E0"/>
<dbReference type="RefSeq" id="WP_243646994.1">
    <property type="nucleotide sequence ID" value="NZ_SLXK01000009.1"/>
</dbReference>
<dbReference type="Gene3D" id="3.40.190.10">
    <property type="entry name" value="Periplasmic binding protein-like II"/>
    <property type="match status" value="1"/>
</dbReference>
<dbReference type="PANTHER" id="PTHR43649:SF33">
    <property type="entry name" value="POLYGALACTURONAN_RHAMNOGALACTURONAN-BINDING PROTEIN YTCQ"/>
    <property type="match status" value="1"/>
</dbReference>
<dbReference type="EMBL" id="SLXK01000009">
    <property type="protein sequence ID" value="TCP29612.1"/>
    <property type="molecule type" value="Genomic_DNA"/>
</dbReference>
<gene>
    <name evidence="7" type="ORF">EV207_10966</name>
</gene>
<comment type="caution">
    <text evidence="7">The sequence shown here is derived from an EMBL/GenBank/DDBJ whole genome shotgun (WGS) entry which is preliminary data.</text>
</comment>
<keyword evidence="8" id="KW-1185">Reference proteome</keyword>
<dbReference type="PROSITE" id="PS51257">
    <property type="entry name" value="PROKAR_LIPOPROTEIN"/>
    <property type="match status" value="1"/>
</dbReference>
<keyword evidence="5" id="KW-0449">Lipoprotein</keyword>
<dbReference type="InterPro" id="IPR006059">
    <property type="entry name" value="SBP"/>
</dbReference>
<dbReference type="PANTHER" id="PTHR43649">
    <property type="entry name" value="ARABINOSE-BINDING PROTEIN-RELATED"/>
    <property type="match status" value="1"/>
</dbReference>
<evidence type="ECO:0000256" key="4">
    <source>
        <dbReference type="ARBA" id="ARBA00023139"/>
    </source>
</evidence>
<proteinExistence type="predicted"/>
<feature type="signal peptide" evidence="6">
    <location>
        <begin position="1"/>
        <end position="21"/>
    </location>
</feature>
<keyword evidence="3" id="KW-0472">Membrane</keyword>
<evidence type="ECO:0000256" key="1">
    <source>
        <dbReference type="ARBA" id="ARBA00022475"/>
    </source>
</evidence>
<accession>A0A4R2P4E0</accession>
<dbReference type="Pfam" id="PF13416">
    <property type="entry name" value="SBP_bac_8"/>
    <property type="match status" value="1"/>
</dbReference>
<organism evidence="7 8">
    <name type="scientific">Scopulibacillus darangshiensis</name>
    <dbReference type="NCBI Taxonomy" id="442528"/>
    <lineage>
        <taxon>Bacteria</taxon>
        <taxon>Bacillati</taxon>
        <taxon>Bacillota</taxon>
        <taxon>Bacilli</taxon>
        <taxon>Bacillales</taxon>
        <taxon>Sporolactobacillaceae</taxon>
        <taxon>Scopulibacillus</taxon>
    </lineage>
</organism>
<evidence type="ECO:0000256" key="6">
    <source>
        <dbReference type="SAM" id="SignalP"/>
    </source>
</evidence>
<dbReference type="Proteomes" id="UP000295416">
    <property type="component" value="Unassembled WGS sequence"/>
</dbReference>
<name>A0A4R2P4E0_9BACL</name>
<sequence length="431" mass="47499">MKKLRYLLLSLIVITCMVLSACSGGGNSTSGKKGGIGGEITIWGWDVAAKSLQDAVKGFNKKYPDVKVKVQNYSASEVYDKLTVGLQARGKGLPDIVMLEDGEFPSYTNEFPDGFVNLSKLGYDKYADIFSSSKIAELKNSKGDLLAAPWDIGPAGVFYRVDLFKKAGVNPDSIKTWKDYIEGGKKIQAKTGAKMLPIDISNSTEIYEMMLQEQGIMYTDKKGKVMLTSDKAQKAMNVLKELNDNKLIDNVSGWNGLVTATVNGSVATVPYGVWYSGSIKDQAPKLKGKWGVFYLPAFEGSKGRFANSGGSSLLIPSSSDNQKTAYAFLKYFTTNKDVQMEAFKDYGLFPSLLETYNDPYFDKKSPFFNNQKVYRLFADEVEKVPAVNVTANYKRSSKFVADAQAAILIRHKSVKKGLTQAAEQMKNITSR</sequence>
<evidence type="ECO:0000256" key="3">
    <source>
        <dbReference type="ARBA" id="ARBA00023136"/>
    </source>
</evidence>
<keyword evidence="1" id="KW-1003">Cell membrane</keyword>
<evidence type="ECO:0000313" key="8">
    <source>
        <dbReference type="Proteomes" id="UP000295416"/>
    </source>
</evidence>